<dbReference type="SUPFAM" id="SSF46785">
    <property type="entry name" value="Winged helix' DNA-binding domain"/>
    <property type="match status" value="1"/>
</dbReference>
<name>D6GWP9_PARA5</name>
<evidence type="ECO:0000313" key="1">
    <source>
        <dbReference type="EMBL" id="EFD92351.1"/>
    </source>
</evidence>
<dbReference type="AlphaFoldDB" id="D6GWP9"/>
<dbReference type="InterPro" id="IPR036390">
    <property type="entry name" value="WH_DNA-bd_sf"/>
</dbReference>
<reference evidence="1 2" key="1">
    <citation type="journal article" date="2010" name="Proc. Natl. Acad. Sci. U.S.A.">
        <title>Enigmatic, ultrasmall, uncultivated Archaea.</title>
        <authorList>
            <person name="Baker B.J."/>
            <person name="Comolli L.R."/>
            <person name="Dick G.J."/>
            <person name="Hauser L.J."/>
            <person name="Hyatt D."/>
            <person name="Dill B.D."/>
            <person name="Land M.L."/>
            <person name="Verberkmoes N.C."/>
            <person name="Hettich R.L."/>
            <person name="Banfield J.F."/>
        </authorList>
    </citation>
    <scope>NUCLEOTIDE SEQUENCE [LARGE SCALE GENOMIC DNA]</scope>
</reference>
<dbReference type="EMBL" id="GG745605">
    <property type="protein sequence ID" value="EFD92351.1"/>
    <property type="molecule type" value="Genomic_DNA"/>
</dbReference>
<proteinExistence type="predicted"/>
<accession>D6GWP9</accession>
<dbReference type="Proteomes" id="UP000009376">
    <property type="component" value="Unassembled WGS sequence"/>
</dbReference>
<organism evidence="1 2">
    <name type="scientific">Candidatus Parvarchaeum acidophilus ARMAN-5</name>
    <dbReference type="NCBI Taxonomy" id="662762"/>
    <lineage>
        <taxon>Archaea</taxon>
        <taxon>Candidatus Parvarchaeota</taxon>
        <taxon>Candidatus Parvarchaeum</taxon>
    </lineage>
</organism>
<gene>
    <name evidence="1" type="ORF">BJBARM5_0919</name>
</gene>
<sequence>MVNRYMDYTDYLILLLINKEKIAKDIAQTLSLSKVAISKRLNALVASGDIAISKMGIINILSLTPQGKSKLTVNQRQLTDSSGGILVNYLVNYSKSHNIRIHNQEYKIPLKTRINPLDWIEKRSIKHKVNHLKGHLDVYFISNNVEFRLTPLNLIVHLPDRTLSFNADIIEDYVKTKQFLNDMLKSIDFSLPLKRFDKENYQFNPIKTEIAFENNEIAKESVNESKKIEIYDRKDGKLRAKVDQSVGSPEFEFFHPKKATPDSMNFQNTITQLFDGSLQKFENTVMETIQNILKIQENNTKQNADFAANLTSHKEAIAPSIW</sequence>
<evidence type="ECO:0000313" key="2">
    <source>
        <dbReference type="Proteomes" id="UP000009376"/>
    </source>
</evidence>
<protein>
    <submittedName>
        <fullName evidence="1">Uncharacterized protein</fullName>
    </submittedName>
</protein>